<evidence type="ECO:0000259" key="6">
    <source>
        <dbReference type="SMART" id="SM00385"/>
    </source>
</evidence>
<dbReference type="InterPro" id="IPR048053">
    <property type="entry name" value="Cyclin-Q_second_cyclin_box"/>
</dbReference>
<feature type="domain" description="Cyclin-like" evidence="6">
    <location>
        <begin position="157"/>
        <end position="254"/>
    </location>
</feature>
<dbReference type="EMBL" id="HBUF01360665">
    <property type="protein sequence ID" value="CAG6720529.1"/>
    <property type="molecule type" value="Transcribed_RNA"/>
</dbReference>
<proteinExistence type="inferred from homology"/>
<dbReference type="GO" id="GO:0006357">
    <property type="term" value="P:regulation of transcription by RNA polymerase II"/>
    <property type="evidence" value="ECO:0007669"/>
    <property type="project" value="InterPro"/>
</dbReference>
<reference evidence="7" key="1">
    <citation type="submission" date="2021-05" db="EMBL/GenBank/DDBJ databases">
        <authorList>
            <person name="Alioto T."/>
            <person name="Alioto T."/>
            <person name="Gomez Garrido J."/>
        </authorList>
    </citation>
    <scope>NUCLEOTIDE SEQUENCE</scope>
</reference>
<dbReference type="EMBL" id="HBUF01680755">
    <property type="protein sequence ID" value="CAG6792281.1"/>
    <property type="molecule type" value="Transcribed_RNA"/>
</dbReference>
<dbReference type="GO" id="GO:0016538">
    <property type="term" value="F:cyclin-dependent protein serine/threonine kinase regulator activity"/>
    <property type="evidence" value="ECO:0007669"/>
    <property type="project" value="InterPro"/>
</dbReference>
<dbReference type="Pfam" id="PF00134">
    <property type="entry name" value="Cyclin_N"/>
    <property type="match status" value="1"/>
</dbReference>
<comment type="similarity">
    <text evidence="1">Belongs to the cyclin family. Cyclin-like FAM58 subfamily.</text>
</comment>
<feature type="domain" description="Cyclin-like" evidence="6">
    <location>
        <begin position="43"/>
        <end position="143"/>
    </location>
</feature>
<dbReference type="PANTHER" id="PTHR10026">
    <property type="entry name" value="CYCLIN"/>
    <property type="match status" value="1"/>
</dbReference>
<sequence length="265" mass="30856">MEEPLPVPIDSAVDEQNAIVQTPVKYISKVDYVSNVNVFNGVRFIFEMGFKLKVKPLTISTAAIIFHRFFKGELQRNHYDYYSIGASCIFLASKVQNEMHIDLRDIVNTAHATLHRNAGPLSMGEKYISMQDAISQGELFLMRFMRFNIEAHELPHKYLMTYYNSLRTWIYPEDLTDVPLLKAAYAFLHDFHHDPSILNYKAHQIAIACLYLALQVYGVQVPHTDEEDGQLWYLVFDPELSREKLWEMLDNIMTMYNVNPTQQYC</sequence>
<keyword evidence="3 5" id="KW-0195">Cyclin</keyword>
<dbReference type="InterPro" id="IPR036915">
    <property type="entry name" value="Cyclin-like_sf"/>
</dbReference>
<evidence type="ECO:0000256" key="1">
    <source>
        <dbReference type="ARBA" id="ARBA00010390"/>
    </source>
</evidence>
<organism evidence="7">
    <name type="scientific">Cacopsylla melanoneura</name>
    <dbReference type="NCBI Taxonomy" id="428564"/>
    <lineage>
        <taxon>Eukaryota</taxon>
        <taxon>Metazoa</taxon>
        <taxon>Ecdysozoa</taxon>
        <taxon>Arthropoda</taxon>
        <taxon>Hexapoda</taxon>
        <taxon>Insecta</taxon>
        <taxon>Pterygota</taxon>
        <taxon>Neoptera</taxon>
        <taxon>Paraneoptera</taxon>
        <taxon>Hemiptera</taxon>
        <taxon>Sternorrhyncha</taxon>
        <taxon>Psylloidea</taxon>
        <taxon>Psyllidae</taxon>
        <taxon>Psyllinae</taxon>
        <taxon>Cacopsylla</taxon>
    </lineage>
</organism>
<name>A0A8D8Y6R9_9HEMI</name>
<dbReference type="EMBL" id="HBUF01680754">
    <property type="protein sequence ID" value="CAG6792280.1"/>
    <property type="molecule type" value="Transcribed_RNA"/>
</dbReference>
<dbReference type="InterPro" id="IPR048055">
    <property type="entry name" value="Cyclin-Q_first_cyclin_box"/>
</dbReference>
<dbReference type="SUPFAM" id="SSF47954">
    <property type="entry name" value="Cyclin-like"/>
    <property type="match status" value="2"/>
</dbReference>
<evidence type="ECO:0000256" key="4">
    <source>
        <dbReference type="ARBA" id="ARBA00032419"/>
    </source>
</evidence>
<evidence type="ECO:0000256" key="5">
    <source>
        <dbReference type="RuleBase" id="RU000383"/>
    </source>
</evidence>
<dbReference type="Gene3D" id="1.10.472.10">
    <property type="entry name" value="Cyclin-like"/>
    <property type="match status" value="2"/>
</dbReference>
<evidence type="ECO:0000313" key="7">
    <source>
        <dbReference type="EMBL" id="CAG6720529.1"/>
    </source>
</evidence>
<dbReference type="SMART" id="SM00385">
    <property type="entry name" value="CYCLIN"/>
    <property type="match status" value="2"/>
</dbReference>
<dbReference type="InterPro" id="IPR013763">
    <property type="entry name" value="Cyclin-like_dom"/>
</dbReference>
<dbReference type="CDD" id="cd20534">
    <property type="entry name" value="CYCLIN_CCNM_CCNQ_rpt1"/>
    <property type="match status" value="1"/>
</dbReference>
<dbReference type="InterPro" id="IPR043198">
    <property type="entry name" value="Cyclin/Ssn8"/>
</dbReference>
<dbReference type="InterPro" id="IPR006671">
    <property type="entry name" value="Cyclin_N"/>
</dbReference>
<dbReference type="CDD" id="cd20535">
    <property type="entry name" value="CYCLIN_CCNM_CCNQ_rpt2"/>
    <property type="match status" value="1"/>
</dbReference>
<dbReference type="AlphaFoldDB" id="A0A8D8Y6R9"/>
<accession>A0A8D8Y6R9</accession>
<evidence type="ECO:0000256" key="3">
    <source>
        <dbReference type="ARBA" id="ARBA00023127"/>
    </source>
</evidence>
<dbReference type="PIRSF" id="PIRSF028758">
    <property type="entry name" value="Cyclin, C/H/G types"/>
    <property type="match status" value="1"/>
</dbReference>
<evidence type="ECO:0000256" key="2">
    <source>
        <dbReference type="ARBA" id="ARBA00019501"/>
    </source>
</evidence>
<protein>
    <recommendedName>
        <fullName evidence="2">Cyclin-Q</fullName>
    </recommendedName>
    <alternativeName>
        <fullName evidence="4">Cyclin-related protein FAM58A</fullName>
    </alternativeName>
</protein>